<keyword evidence="2" id="KW-0503">Monooxygenase</keyword>
<dbReference type="PANTHER" id="PTHR33336:SF3">
    <property type="entry name" value="ABM DOMAIN-CONTAINING PROTEIN"/>
    <property type="match status" value="1"/>
</dbReference>
<organism evidence="2 3">
    <name type="scientific">Blastococcus aurantiacus</name>
    <dbReference type="NCBI Taxonomy" id="1550231"/>
    <lineage>
        <taxon>Bacteria</taxon>
        <taxon>Bacillati</taxon>
        <taxon>Actinomycetota</taxon>
        <taxon>Actinomycetes</taxon>
        <taxon>Geodermatophilales</taxon>
        <taxon>Geodermatophilaceae</taxon>
        <taxon>Blastococcus</taxon>
    </lineage>
</organism>
<dbReference type="EMBL" id="FNBT01000003">
    <property type="protein sequence ID" value="SDF37441.1"/>
    <property type="molecule type" value="Genomic_DNA"/>
</dbReference>
<evidence type="ECO:0000259" key="1">
    <source>
        <dbReference type="PROSITE" id="PS51725"/>
    </source>
</evidence>
<feature type="domain" description="ABM" evidence="1">
    <location>
        <begin position="4"/>
        <end position="93"/>
    </location>
</feature>
<sequence>MMVILIVVKFPVRPERADEWVALAADYARSVNAEEGSLFFEWSRSLEDPETFVCVEGFRDSEAGAAHVGTDAFKRFVEQAPELVAAQPQIIYVDAPDVSGWGPMGEIQPR</sequence>
<protein>
    <submittedName>
        <fullName evidence="2">Quinol monooxygenase YgiN</fullName>
    </submittedName>
</protein>
<dbReference type="InterPro" id="IPR007138">
    <property type="entry name" value="ABM_dom"/>
</dbReference>
<proteinExistence type="predicted"/>
<dbReference type="AlphaFoldDB" id="A0A1G7KK13"/>
<dbReference type="STRING" id="1550231.SAMN05660662_1917"/>
<dbReference type="InterPro" id="IPR011008">
    <property type="entry name" value="Dimeric_a/b-barrel"/>
</dbReference>
<dbReference type="PROSITE" id="PS51725">
    <property type="entry name" value="ABM"/>
    <property type="match status" value="1"/>
</dbReference>
<dbReference type="Proteomes" id="UP000199406">
    <property type="component" value="Unassembled WGS sequence"/>
</dbReference>
<accession>A0A1G7KK13</accession>
<reference evidence="3" key="1">
    <citation type="submission" date="2016-10" db="EMBL/GenBank/DDBJ databases">
        <authorList>
            <person name="Varghese N."/>
            <person name="Submissions S."/>
        </authorList>
    </citation>
    <scope>NUCLEOTIDE SEQUENCE [LARGE SCALE GENOMIC DNA]</scope>
    <source>
        <strain evidence="3">DSM 44268</strain>
    </source>
</reference>
<evidence type="ECO:0000313" key="2">
    <source>
        <dbReference type="EMBL" id="SDF37441.1"/>
    </source>
</evidence>
<name>A0A1G7KK13_9ACTN</name>
<dbReference type="Pfam" id="PF03992">
    <property type="entry name" value="ABM"/>
    <property type="match status" value="1"/>
</dbReference>
<dbReference type="Gene3D" id="3.30.70.100">
    <property type="match status" value="1"/>
</dbReference>
<evidence type="ECO:0000313" key="3">
    <source>
        <dbReference type="Proteomes" id="UP000199406"/>
    </source>
</evidence>
<dbReference type="SUPFAM" id="SSF54909">
    <property type="entry name" value="Dimeric alpha+beta barrel"/>
    <property type="match status" value="1"/>
</dbReference>
<keyword evidence="2" id="KW-0560">Oxidoreductase</keyword>
<dbReference type="GO" id="GO:0004497">
    <property type="term" value="F:monooxygenase activity"/>
    <property type="evidence" value="ECO:0007669"/>
    <property type="project" value="UniProtKB-KW"/>
</dbReference>
<dbReference type="InterPro" id="IPR050744">
    <property type="entry name" value="AI-2_Isomerase_LsrG"/>
</dbReference>
<dbReference type="PANTHER" id="PTHR33336">
    <property type="entry name" value="QUINOL MONOOXYGENASE YGIN-RELATED"/>
    <property type="match status" value="1"/>
</dbReference>
<gene>
    <name evidence="2" type="ORF">SAMN05660662_1917</name>
</gene>
<keyword evidence="3" id="KW-1185">Reference proteome</keyword>